<proteinExistence type="inferred from homology"/>
<comment type="similarity">
    <text evidence="1">Belongs to the frataxin family.</text>
</comment>
<sequence>MNPREKQDAEFDKIAEAMIRRIERAVSTFDPDELDVELSGDVLNLTHESGQKIVINRHRAARQIWMAALRKAWHFDPDASGQRWKTGDAELVTQLEQVLSTLFSRAVKLSLGGS</sequence>
<dbReference type="Gene3D" id="3.30.920.10">
    <property type="entry name" value="Frataxin/CyaY"/>
    <property type="match status" value="1"/>
</dbReference>
<protein>
    <submittedName>
        <fullName evidence="3">Frataxin-like protein</fullName>
    </submittedName>
</protein>
<dbReference type="Pfam" id="PF01491">
    <property type="entry name" value="Frataxin_Cyay"/>
    <property type="match status" value="1"/>
</dbReference>
<dbReference type="PANTHER" id="PTHR16821">
    <property type="entry name" value="FRATAXIN"/>
    <property type="match status" value="1"/>
</dbReference>
<dbReference type="PROSITE" id="PS01344">
    <property type="entry name" value="FRATAXIN_1"/>
    <property type="match status" value="1"/>
</dbReference>
<dbReference type="GO" id="GO:0016226">
    <property type="term" value="P:iron-sulfur cluster assembly"/>
    <property type="evidence" value="ECO:0007669"/>
    <property type="project" value="InterPro"/>
</dbReference>
<dbReference type="NCBIfam" id="TIGR03421">
    <property type="entry name" value="FeS_CyaY"/>
    <property type="match status" value="1"/>
</dbReference>
<dbReference type="SUPFAM" id="SSF55387">
    <property type="entry name" value="Frataxin/Nqo15-like"/>
    <property type="match status" value="1"/>
</dbReference>
<dbReference type="InterPro" id="IPR002908">
    <property type="entry name" value="Frataxin/CyaY"/>
</dbReference>
<organism evidence="3">
    <name type="scientific">uncultured bacterium A1Q1_fos_18</name>
    <dbReference type="NCBI Taxonomy" id="1256551"/>
    <lineage>
        <taxon>Bacteria</taxon>
        <taxon>environmental samples</taxon>
    </lineage>
</organism>
<dbReference type="InterPro" id="IPR020895">
    <property type="entry name" value="Frataxin_CS"/>
</dbReference>
<dbReference type="PANTHER" id="PTHR16821:SF2">
    <property type="entry name" value="FRATAXIN, MITOCHONDRIAL"/>
    <property type="match status" value="1"/>
</dbReference>
<evidence type="ECO:0000256" key="1">
    <source>
        <dbReference type="ARBA" id="ARBA00008183"/>
    </source>
</evidence>
<dbReference type="PROSITE" id="PS50810">
    <property type="entry name" value="FRATAXIN_2"/>
    <property type="match status" value="1"/>
</dbReference>
<accession>L7VY62</accession>
<dbReference type="AlphaFoldDB" id="L7VY62"/>
<evidence type="ECO:0000256" key="2">
    <source>
        <dbReference type="ARBA" id="ARBA00023004"/>
    </source>
</evidence>
<dbReference type="InterPro" id="IPR036524">
    <property type="entry name" value="Frataxin/CyaY_sf"/>
</dbReference>
<dbReference type="GO" id="GO:0005737">
    <property type="term" value="C:cytoplasm"/>
    <property type="evidence" value="ECO:0007669"/>
    <property type="project" value="UniProtKB-ARBA"/>
</dbReference>
<reference evidence="3" key="1">
    <citation type="submission" date="2012-09" db="EMBL/GenBank/DDBJ databases">
        <title>Metagenomic Characterization of a Microbial Community in Wastewater Detects High Levels of Antibiotic Resistance.</title>
        <authorList>
            <person name="Abrams M."/>
            <person name="Caldwell A."/>
            <person name="Vandaei E."/>
            <person name="Lee W."/>
            <person name="Perrott J."/>
            <person name="Khan S.Y."/>
            <person name="Ta J."/>
            <person name="Romero D."/>
            <person name="Nguyen V."/>
            <person name="Pourmand N."/>
            <person name="Ouverney C.C."/>
        </authorList>
    </citation>
    <scope>NUCLEOTIDE SEQUENCE</scope>
</reference>
<dbReference type="EMBL" id="JX649863">
    <property type="protein sequence ID" value="AGC71120.1"/>
    <property type="molecule type" value="Genomic_DNA"/>
</dbReference>
<keyword evidence="2" id="KW-0408">Iron</keyword>
<evidence type="ECO:0000313" key="3">
    <source>
        <dbReference type="EMBL" id="AGC71120.1"/>
    </source>
</evidence>
<dbReference type="SMART" id="SM01219">
    <property type="entry name" value="Frataxin_Cyay"/>
    <property type="match status" value="1"/>
</dbReference>
<dbReference type="GO" id="GO:0008199">
    <property type="term" value="F:ferric iron binding"/>
    <property type="evidence" value="ECO:0007669"/>
    <property type="project" value="InterPro"/>
</dbReference>
<name>L7VY62_9BACT</name>